<name>A0ABX1Q7H2_9RHOO</name>
<evidence type="ECO:0000313" key="2">
    <source>
        <dbReference type="Proteomes" id="UP000648984"/>
    </source>
</evidence>
<accession>A0ABX1Q7H2</accession>
<proteinExistence type="predicted"/>
<comment type="caution">
    <text evidence="1">The sequence shown here is derived from an EMBL/GenBank/DDBJ whole genome shotgun (WGS) entry which is preliminary data.</text>
</comment>
<dbReference type="Proteomes" id="UP000648984">
    <property type="component" value="Unassembled WGS sequence"/>
</dbReference>
<sequence>MLPRIDGLGRRTPRASTVSSVLHGHAAVAHRSNEFLMQGREMRQNPLSSWLITQPSCKFVTMRGNDLIQDTN</sequence>
<dbReference type="EMBL" id="WTVQ01000001">
    <property type="protein sequence ID" value="NMG73366.1"/>
    <property type="molecule type" value="Genomic_DNA"/>
</dbReference>
<reference evidence="1 2" key="1">
    <citation type="submission" date="2019-12" db="EMBL/GenBank/DDBJ databases">
        <title>Comparative genomics gives insights into the taxonomy of the Azoarcus-Aromatoleum group and reveals separate origins of nif in the plant-associated Azoarcus and non-plant-associated Aromatoleum sub-groups.</title>
        <authorList>
            <person name="Lafos M."/>
            <person name="Maluk M."/>
            <person name="Batista M."/>
            <person name="Junghare M."/>
            <person name="Carmona M."/>
            <person name="Faoro H."/>
            <person name="Cruz L.M."/>
            <person name="Battistoni F."/>
            <person name="De Souza E."/>
            <person name="Pedrosa F."/>
            <person name="Chen W.-M."/>
            <person name="Poole P.S."/>
            <person name="Dixon R.A."/>
            <person name="James E.K."/>
        </authorList>
    </citation>
    <scope>NUCLEOTIDE SEQUENCE [LARGE SCALE GENOMIC DNA]</scope>
    <source>
        <strain evidence="1 2">22Lin</strain>
    </source>
</reference>
<dbReference type="RefSeq" id="WP_169258503.1">
    <property type="nucleotide sequence ID" value="NZ_WTVQ01000001.1"/>
</dbReference>
<gene>
    <name evidence="1" type="ORF">GPA25_01190</name>
</gene>
<protein>
    <submittedName>
        <fullName evidence="1">Uncharacterized protein</fullName>
    </submittedName>
</protein>
<organism evidence="1 2">
    <name type="scientific">Aromatoleum diolicum</name>
    <dbReference type="NCBI Taxonomy" id="75796"/>
    <lineage>
        <taxon>Bacteria</taxon>
        <taxon>Pseudomonadati</taxon>
        <taxon>Pseudomonadota</taxon>
        <taxon>Betaproteobacteria</taxon>
        <taxon>Rhodocyclales</taxon>
        <taxon>Rhodocyclaceae</taxon>
        <taxon>Aromatoleum</taxon>
    </lineage>
</organism>
<evidence type="ECO:0000313" key="1">
    <source>
        <dbReference type="EMBL" id="NMG73366.1"/>
    </source>
</evidence>
<keyword evidence="2" id="KW-1185">Reference proteome</keyword>